<name>A0A8J3EMU7_9BACL</name>
<dbReference type="EMBL" id="BMFV01000020">
    <property type="protein sequence ID" value="GGH84057.1"/>
    <property type="molecule type" value="Genomic_DNA"/>
</dbReference>
<feature type="transmembrane region" description="Helical" evidence="1">
    <location>
        <begin position="46"/>
        <end position="71"/>
    </location>
</feature>
<proteinExistence type="predicted"/>
<keyword evidence="1" id="KW-0812">Transmembrane</keyword>
<gene>
    <name evidence="2" type="ORF">GCM10007096_26250</name>
</gene>
<feature type="transmembrane region" description="Helical" evidence="1">
    <location>
        <begin position="20"/>
        <end position="40"/>
    </location>
</feature>
<feature type="transmembrane region" description="Helical" evidence="1">
    <location>
        <begin position="136"/>
        <end position="157"/>
    </location>
</feature>
<evidence type="ECO:0000313" key="3">
    <source>
        <dbReference type="Proteomes" id="UP000656813"/>
    </source>
</evidence>
<protein>
    <submittedName>
        <fullName evidence="2">Uncharacterized protein</fullName>
    </submittedName>
</protein>
<dbReference type="AlphaFoldDB" id="A0A8J3EMU7"/>
<dbReference type="Proteomes" id="UP000656813">
    <property type="component" value="Unassembled WGS sequence"/>
</dbReference>
<sequence>MNPAINVMKMHFKEKWSWFFAPWIILLSSFLINLFVGYLTSGDEPIYTGGLCSIFAYMLVLGIVTLTHMFHFAIGLSVRRNDFYLGTSGMFFVVSAGIAVLLLLFAFFETTSGGWGVQLHFFHLPYLNDGSLIEQFLLYFVAMLNMFFLGFMVSSIYQRFGQYGLFVFFGALLVLFSCGTFLCTYYGWWMDVFHWIGQHTAFGLSMWTLPFLVIYIIVSYLFIRRTTV</sequence>
<reference evidence="2" key="2">
    <citation type="submission" date="2020-09" db="EMBL/GenBank/DDBJ databases">
        <authorList>
            <person name="Sun Q."/>
            <person name="Zhou Y."/>
        </authorList>
    </citation>
    <scope>NUCLEOTIDE SEQUENCE</scope>
    <source>
        <strain evidence="2">CGMCC 1.12777</strain>
    </source>
</reference>
<feature type="transmembrane region" description="Helical" evidence="1">
    <location>
        <begin position="164"/>
        <end position="189"/>
    </location>
</feature>
<comment type="caution">
    <text evidence="2">The sequence shown here is derived from an EMBL/GenBank/DDBJ whole genome shotgun (WGS) entry which is preliminary data.</text>
</comment>
<keyword evidence="1" id="KW-0472">Membrane</keyword>
<accession>A0A8J3EMU7</accession>
<keyword evidence="3" id="KW-1185">Reference proteome</keyword>
<evidence type="ECO:0000313" key="2">
    <source>
        <dbReference type="EMBL" id="GGH84057.1"/>
    </source>
</evidence>
<feature type="transmembrane region" description="Helical" evidence="1">
    <location>
        <begin position="83"/>
        <end position="108"/>
    </location>
</feature>
<reference evidence="2" key="1">
    <citation type="journal article" date="2014" name="Int. J. Syst. Evol. Microbiol.">
        <title>Complete genome sequence of Corynebacterium casei LMG S-19264T (=DSM 44701T), isolated from a smear-ripened cheese.</title>
        <authorList>
            <consortium name="US DOE Joint Genome Institute (JGI-PGF)"/>
            <person name="Walter F."/>
            <person name="Albersmeier A."/>
            <person name="Kalinowski J."/>
            <person name="Ruckert C."/>
        </authorList>
    </citation>
    <scope>NUCLEOTIDE SEQUENCE</scope>
    <source>
        <strain evidence="2">CGMCC 1.12777</strain>
    </source>
</reference>
<dbReference type="RefSeq" id="WP_188497830.1">
    <property type="nucleotide sequence ID" value="NZ_BMFV01000020.1"/>
</dbReference>
<evidence type="ECO:0000256" key="1">
    <source>
        <dbReference type="SAM" id="Phobius"/>
    </source>
</evidence>
<keyword evidence="1" id="KW-1133">Transmembrane helix</keyword>
<organism evidence="2 3">
    <name type="scientific">Pullulanibacillus pueri</name>
    <dbReference type="NCBI Taxonomy" id="1437324"/>
    <lineage>
        <taxon>Bacteria</taxon>
        <taxon>Bacillati</taxon>
        <taxon>Bacillota</taxon>
        <taxon>Bacilli</taxon>
        <taxon>Bacillales</taxon>
        <taxon>Sporolactobacillaceae</taxon>
        <taxon>Pullulanibacillus</taxon>
    </lineage>
</organism>
<feature type="transmembrane region" description="Helical" evidence="1">
    <location>
        <begin position="201"/>
        <end position="223"/>
    </location>
</feature>